<accession>A0A327YZY8</accession>
<dbReference type="AlphaFoldDB" id="A0A327YZY8"/>
<dbReference type="CDD" id="cd07043">
    <property type="entry name" value="STAS_anti-anti-sigma_factors"/>
    <property type="match status" value="1"/>
</dbReference>
<dbReference type="GO" id="GO:0043856">
    <property type="term" value="F:anti-sigma factor antagonist activity"/>
    <property type="evidence" value="ECO:0007669"/>
    <property type="project" value="TreeGrafter"/>
</dbReference>
<dbReference type="SUPFAM" id="SSF52091">
    <property type="entry name" value="SpoIIaa-like"/>
    <property type="match status" value="1"/>
</dbReference>
<keyword evidence="3" id="KW-1185">Reference proteome</keyword>
<organism evidence="2 3">
    <name type="scientific">Paranoxybacillus vitaminiphilus</name>
    <dbReference type="NCBI Taxonomy" id="581036"/>
    <lineage>
        <taxon>Bacteria</taxon>
        <taxon>Bacillati</taxon>
        <taxon>Bacillota</taxon>
        <taxon>Bacilli</taxon>
        <taxon>Bacillales</taxon>
        <taxon>Anoxybacillaceae</taxon>
        <taxon>Paranoxybacillus</taxon>
    </lineage>
</organism>
<dbReference type="Gene3D" id="3.30.750.24">
    <property type="entry name" value="STAS domain"/>
    <property type="match status" value="1"/>
</dbReference>
<evidence type="ECO:0000259" key="1">
    <source>
        <dbReference type="PROSITE" id="PS50801"/>
    </source>
</evidence>
<evidence type="ECO:0000313" key="2">
    <source>
        <dbReference type="EMBL" id="RAK23529.1"/>
    </source>
</evidence>
<comment type="caution">
    <text evidence="2">The sequence shown here is derived from an EMBL/GenBank/DDBJ whole genome shotgun (WGS) entry which is preliminary data.</text>
</comment>
<dbReference type="PROSITE" id="PS50801">
    <property type="entry name" value="STAS"/>
    <property type="match status" value="1"/>
</dbReference>
<gene>
    <name evidence="2" type="ORF">B0I26_101492</name>
</gene>
<dbReference type="PANTHER" id="PTHR33495">
    <property type="entry name" value="ANTI-SIGMA FACTOR ANTAGONIST TM_1081-RELATED-RELATED"/>
    <property type="match status" value="1"/>
</dbReference>
<reference evidence="2 3" key="1">
    <citation type="submission" date="2018-06" db="EMBL/GenBank/DDBJ databases">
        <title>Genomic Encyclopedia of Type Strains, Phase III (KMG-III): the genomes of soil and plant-associated and newly described type strains.</title>
        <authorList>
            <person name="Whitman W."/>
        </authorList>
    </citation>
    <scope>NUCLEOTIDE SEQUENCE [LARGE SCALE GENOMIC DNA]</scope>
    <source>
        <strain evidence="2 3">CGMCC 1.8979</strain>
    </source>
</reference>
<dbReference type="Proteomes" id="UP000248555">
    <property type="component" value="Unassembled WGS sequence"/>
</dbReference>
<dbReference type="EMBL" id="QLMH01000001">
    <property type="protein sequence ID" value="RAK23529.1"/>
    <property type="molecule type" value="Genomic_DNA"/>
</dbReference>
<feature type="domain" description="STAS" evidence="1">
    <location>
        <begin position="14"/>
        <end position="108"/>
    </location>
</feature>
<evidence type="ECO:0000313" key="3">
    <source>
        <dbReference type="Proteomes" id="UP000248555"/>
    </source>
</evidence>
<name>A0A327YZY8_9BACL</name>
<dbReference type="InterPro" id="IPR002645">
    <property type="entry name" value="STAS_dom"/>
</dbReference>
<dbReference type="Pfam" id="PF01740">
    <property type="entry name" value="STAS"/>
    <property type="match status" value="1"/>
</dbReference>
<dbReference type="RefSeq" id="WP_181502668.1">
    <property type="nucleotide sequence ID" value="NZ_QLMH01000001.1"/>
</dbReference>
<sequence>MHLQIKKIAEDRKLILKLSGVLDLSTAKSLIDQLNSVGNVKELVMDLENVEFIDSTGIGAIMEFIYHSQTYQYQFALANYNHFTEIFDTVGLFEILRALQGTVISDEF</sequence>
<protein>
    <submittedName>
        <fullName evidence="2">Anti-anti-sigma factor</fullName>
    </submittedName>
</protein>
<proteinExistence type="predicted"/>
<dbReference type="PANTHER" id="PTHR33495:SF2">
    <property type="entry name" value="ANTI-SIGMA FACTOR ANTAGONIST TM_1081-RELATED"/>
    <property type="match status" value="1"/>
</dbReference>
<dbReference type="InterPro" id="IPR036513">
    <property type="entry name" value="STAS_dom_sf"/>
</dbReference>